<feature type="region of interest" description="Disordered" evidence="1">
    <location>
        <begin position="1"/>
        <end position="24"/>
    </location>
</feature>
<accession>A0A1V6NSC0</accession>
<dbReference type="OrthoDB" id="4439444at2759"/>
<dbReference type="EMBL" id="MDYL01000037">
    <property type="protein sequence ID" value="OQD67412.1"/>
    <property type="molecule type" value="Genomic_DNA"/>
</dbReference>
<dbReference type="AlphaFoldDB" id="A0A1V6NSC0"/>
<proteinExistence type="predicted"/>
<name>A0A1V6NSC0_PENDC</name>
<evidence type="ECO:0000313" key="3">
    <source>
        <dbReference type="Proteomes" id="UP000191522"/>
    </source>
</evidence>
<keyword evidence="3" id="KW-1185">Reference proteome</keyword>
<comment type="caution">
    <text evidence="2">The sequence shown here is derived from an EMBL/GenBank/DDBJ whole genome shotgun (WGS) entry which is preliminary data.</text>
</comment>
<organism evidence="2 3">
    <name type="scientific">Penicillium decumbens</name>
    <dbReference type="NCBI Taxonomy" id="69771"/>
    <lineage>
        <taxon>Eukaryota</taxon>
        <taxon>Fungi</taxon>
        <taxon>Dikarya</taxon>
        <taxon>Ascomycota</taxon>
        <taxon>Pezizomycotina</taxon>
        <taxon>Eurotiomycetes</taxon>
        <taxon>Eurotiomycetidae</taxon>
        <taxon>Eurotiales</taxon>
        <taxon>Aspergillaceae</taxon>
        <taxon>Penicillium</taxon>
    </lineage>
</organism>
<gene>
    <name evidence="2" type="ORF">PENDEC_c037G02182</name>
</gene>
<dbReference type="Proteomes" id="UP000191522">
    <property type="component" value="Unassembled WGS sequence"/>
</dbReference>
<sequence>MSAGFGARDIGSQGGPAEDNLKEAASLAASSIGATAADNQNASPEVIEAELQHYNLLLGQLLGVISRSEEESVSRVISAIRSGASHRQILDLIEQLPNSQAESSGPI</sequence>
<reference evidence="3" key="1">
    <citation type="journal article" date="2017" name="Nat. Microbiol.">
        <title>Global analysis of biosynthetic gene clusters reveals vast potential of secondary metabolite production in Penicillium species.</title>
        <authorList>
            <person name="Nielsen J.C."/>
            <person name="Grijseels S."/>
            <person name="Prigent S."/>
            <person name="Ji B."/>
            <person name="Dainat J."/>
            <person name="Nielsen K.F."/>
            <person name="Frisvad J.C."/>
            <person name="Workman M."/>
            <person name="Nielsen J."/>
        </authorList>
    </citation>
    <scope>NUCLEOTIDE SEQUENCE [LARGE SCALE GENOMIC DNA]</scope>
    <source>
        <strain evidence="3">IBT 11843</strain>
    </source>
</reference>
<evidence type="ECO:0000256" key="1">
    <source>
        <dbReference type="SAM" id="MobiDB-lite"/>
    </source>
</evidence>
<evidence type="ECO:0000313" key="2">
    <source>
        <dbReference type="EMBL" id="OQD67412.1"/>
    </source>
</evidence>
<protein>
    <submittedName>
        <fullName evidence="2">Uncharacterized protein</fullName>
    </submittedName>
</protein>